<dbReference type="Gene3D" id="1.20.120.450">
    <property type="entry name" value="dinb family like domain"/>
    <property type="match status" value="1"/>
</dbReference>
<dbReference type="InterPro" id="IPR034660">
    <property type="entry name" value="DinB/YfiT-like"/>
</dbReference>
<evidence type="ECO:0000259" key="1">
    <source>
        <dbReference type="Pfam" id="PF12867"/>
    </source>
</evidence>
<proteinExistence type="predicted"/>
<dbReference type="EMBL" id="VCNI01000001">
    <property type="protein sequence ID" value="TMU57410.1"/>
    <property type="molecule type" value="Genomic_DNA"/>
</dbReference>
<dbReference type="Pfam" id="PF12867">
    <property type="entry name" value="DinB_2"/>
    <property type="match status" value="1"/>
</dbReference>
<evidence type="ECO:0000313" key="2">
    <source>
        <dbReference type="EMBL" id="TMU57410.1"/>
    </source>
</evidence>
<organism evidence="2 3">
    <name type="scientific">Flagellimonas algicola</name>
    <dbReference type="NCBI Taxonomy" id="2583815"/>
    <lineage>
        <taxon>Bacteria</taxon>
        <taxon>Pseudomonadati</taxon>
        <taxon>Bacteroidota</taxon>
        <taxon>Flavobacteriia</taxon>
        <taxon>Flavobacteriales</taxon>
        <taxon>Flavobacteriaceae</taxon>
        <taxon>Flagellimonas</taxon>
    </lineage>
</organism>
<protein>
    <submittedName>
        <fullName evidence="2">DinB family protein</fullName>
    </submittedName>
</protein>
<gene>
    <name evidence="2" type="ORF">FGG15_07670</name>
</gene>
<dbReference type="SUPFAM" id="SSF109854">
    <property type="entry name" value="DinB/YfiT-like putative metalloenzymes"/>
    <property type="match status" value="1"/>
</dbReference>
<name>A0ABY2WRN9_9FLAO</name>
<keyword evidence="3" id="KW-1185">Reference proteome</keyword>
<evidence type="ECO:0000313" key="3">
    <source>
        <dbReference type="Proteomes" id="UP000751614"/>
    </source>
</evidence>
<feature type="domain" description="DinB-like" evidence="1">
    <location>
        <begin position="13"/>
        <end position="170"/>
    </location>
</feature>
<comment type="caution">
    <text evidence="2">The sequence shown here is derived from an EMBL/GenBank/DDBJ whole genome shotgun (WGS) entry which is preliminary data.</text>
</comment>
<reference evidence="2 3" key="1">
    <citation type="submission" date="2019-05" db="EMBL/GenBank/DDBJ databases">
        <title>Flagellimonas sp. AsT0115, sp. nov., isolated from a marine red algae, Asparagopsis taxiformis.</title>
        <authorList>
            <person name="Kim J."/>
            <person name="Jeong S.E."/>
            <person name="Jeon C.O."/>
        </authorList>
    </citation>
    <scope>NUCLEOTIDE SEQUENCE [LARGE SCALE GENOMIC DNA]</scope>
    <source>
        <strain evidence="2 3">AsT0115</strain>
    </source>
</reference>
<dbReference type="Proteomes" id="UP000751614">
    <property type="component" value="Unassembled WGS sequence"/>
</dbReference>
<dbReference type="RefSeq" id="WP_138834875.1">
    <property type="nucleotide sequence ID" value="NZ_VCNI01000001.1"/>
</dbReference>
<sequence>MKKDEIIQQLNQNHLAFAKKLESLGNEDFTRIPGPKWTAGQQLDHILKSVVPTAKIFNTPPKVLEEKFGLAQNPSRSYNTLVDDYLKILESLRDFVLPERFVPTRITIENRKQTLSELLAAIASLNRGLQLFDEAVLDSHRIVHPAMGKLTLREMLYFTIYHVTHHDRQILENLEKYPE</sequence>
<accession>A0ABY2WRN9</accession>
<dbReference type="InterPro" id="IPR024775">
    <property type="entry name" value="DinB-like"/>
</dbReference>